<dbReference type="AlphaFoldDB" id="A0A9X1XJV8"/>
<evidence type="ECO:0000313" key="2">
    <source>
        <dbReference type="EMBL" id="MCK6264224.1"/>
    </source>
</evidence>
<dbReference type="RefSeq" id="WP_248009295.1">
    <property type="nucleotide sequence ID" value="NZ_JAJHVV010000007.1"/>
</dbReference>
<accession>A0A9X1XJV8</accession>
<organism evidence="2 3">
    <name type="scientific">Vibrio amylolyticus</name>
    <dbReference type="NCBI Taxonomy" id="2847292"/>
    <lineage>
        <taxon>Bacteria</taxon>
        <taxon>Pseudomonadati</taxon>
        <taxon>Pseudomonadota</taxon>
        <taxon>Gammaproteobacteria</taxon>
        <taxon>Vibrionales</taxon>
        <taxon>Vibrionaceae</taxon>
        <taxon>Vibrio</taxon>
    </lineage>
</organism>
<gene>
    <name evidence="2" type="ORF">KP803_13165</name>
</gene>
<evidence type="ECO:0000256" key="1">
    <source>
        <dbReference type="SAM" id="SignalP"/>
    </source>
</evidence>
<comment type="caution">
    <text evidence="2">The sequence shown here is derived from an EMBL/GenBank/DDBJ whole genome shotgun (WGS) entry which is preliminary data.</text>
</comment>
<protein>
    <submittedName>
        <fullName evidence="2">DUF3833 domain-containing protein</fullName>
    </submittedName>
</protein>
<proteinExistence type="predicted"/>
<dbReference type="Proteomes" id="UP001139559">
    <property type="component" value="Unassembled WGS sequence"/>
</dbReference>
<evidence type="ECO:0000313" key="3">
    <source>
        <dbReference type="Proteomes" id="UP001139559"/>
    </source>
</evidence>
<reference evidence="2" key="1">
    <citation type="submission" date="2021-11" db="EMBL/GenBank/DDBJ databases">
        <title>Vibrio ZSDE26 sp. nov. and Vibrio ZSDZ34 sp. nov., isolated from coastal seawater in Qingdao.</title>
        <authorList>
            <person name="Zhang P."/>
        </authorList>
    </citation>
    <scope>NUCLEOTIDE SEQUENCE</scope>
    <source>
        <strain evidence="2">ZSDE26</strain>
    </source>
</reference>
<feature type="signal peptide" evidence="1">
    <location>
        <begin position="1"/>
        <end position="19"/>
    </location>
</feature>
<dbReference type="EMBL" id="JAJHVV010000007">
    <property type="protein sequence ID" value="MCK6264224.1"/>
    <property type="molecule type" value="Genomic_DNA"/>
</dbReference>
<keyword evidence="3" id="KW-1185">Reference proteome</keyword>
<dbReference type="PROSITE" id="PS51257">
    <property type="entry name" value="PROKAR_LIPOPROTEIN"/>
    <property type="match status" value="1"/>
</dbReference>
<dbReference type="Pfam" id="PF12915">
    <property type="entry name" value="DUF3833"/>
    <property type="match status" value="1"/>
</dbReference>
<feature type="chain" id="PRO_5040828618" evidence="1">
    <location>
        <begin position="20"/>
        <end position="173"/>
    </location>
</feature>
<dbReference type="InterPro" id="IPR024409">
    <property type="entry name" value="DUF3833"/>
</dbReference>
<name>A0A9X1XJV8_9VIBR</name>
<sequence length="173" mass="19767">MKLWTIAIFVIALSGCGNASLDAHKNTLPVFSLEQFFDGELKAYGMVLDRSGNLSRRFEVKLLASWEGDKGEIKEWFTFDDGEKTTRVWHLINLGNNQYQGTAGDVIGVAQGRVEGSALYWNYQLEIPVDGSIYEITLDDWMFLIDEKRLFNKTDMSKWGFHVGEVILYIEKL</sequence>
<keyword evidence="1" id="KW-0732">Signal</keyword>